<keyword evidence="3" id="KW-1185">Reference proteome</keyword>
<evidence type="ECO:0000256" key="1">
    <source>
        <dbReference type="SAM" id="MobiDB-lite"/>
    </source>
</evidence>
<evidence type="ECO:0000313" key="3">
    <source>
        <dbReference type="Proteomes" id="UP000822476"/>
    </source>
</evidence>
<sequence length="118" mass="12348">MVYEALKASEVNGKENNDEVLLNTSGNVYLLERNGKKVFMVPAAGGDSGSCNTQIVATNDAIVIFGAKTVADKEPTTNVTEPPVDDVTNVSDDEVTAVSDSSSCCTQSVPSDDTTTID</sequence>
<name>A0A8S9YHF5_9TREM</name>
<dbReference type="Proteomes" id="UP000822476">
    <property type="component" value="Unassembled WGS sequence"/>
</dbReference>
<dbReference type="EMBL" id="JTDE01014006">
    <property type="protein sequence ID" value="KAF7234070.1"/>
    <property type="molecule type" value="Genomic_DNA"/>
</dbReference>
<feature type="compositionally biased region" description="Polar residues" evidence="1">
    <location>
        <begin position="98"/>
        <end position="118"/>
    </location>
</feature>
<evidence type="ECO:0000313" key="2">
    <source>
        <dbReference type="EMBL" id="KAF7234070.1"/>
    </source>
</evidence>
<feature type="non-terminal residue" evidence="2">
    <location>
        <position position="118"/>
    </location>
</feature>
<organism evidence="2 3">
    <name type="scientific">Paragonimus skrjabini miyazakii</name>
    <dbReference type="NCBI Taxonomy" id="59628"/>
    <lineage>
        <taxon>Eukaryota</taxon>
        <taxon>Metazoa</taxon>
        <taxon>Spiralia</taxon>
        <taxon>Lophotrochozoa</taxon>
        <taxon>Platyhelminthes</taxon>
        <taxon>Trematoda</taxon>
        <taxon>Digenea</taxon>
        <taxon>Plagiorchiida</taxon>
        <taxon>Troglotremata</taxon>
        <taxon>Troglotrematidae</taxon>
        <taxon>Paragonimus</taxon>
    </lineage>
</organism>
<dbReference type="AlphaFoldDB" id="A0A8S9YHF5"/>
<feature type="region of interest" description="Disordered" evidence="1">
    <location>
        <begin position="95"/>
        <end position="118"/>
    </location>
</feature>
<proteinExistence type="predicted"/>
<accession>A0A8S9YHF5</accession>
<gene>
    <name evidence="2" type="ORF">EG68_12601</name>
</gene>
<comment type="caution">
    <text evidence="2">The sequence shown here is derived from an EMBL/GenBank/DDBJ whole genome shotgun (WGS) entry which is preliminary data.</text>
</comment>
<reference evidence="2" key="1">
    <citation type="submission" date="2019-07" db="EMBL/GenBank/DDBJ databases">
        <title>Annotation for the trematode Paragonimus miyazaki's.</title>
        <authorList>
            <person name="Choi Y.-J."/>
        </authorList>
    </citation>
    <scope>NUCLEOTIDE SEQUENCE</scope>
    <source>
        <strain evidence="2">Japan</strain>
    </source>
</reference>
<protein>
    <submittedName>
        <fullName evidence="2">Uncharacterized protein</fullName>
    </submittedName>
</protein>